<sequence length="160" mass="18645">MEHHNTLAWHEALELHELVAFKSIGVMKMKMALPNITDQTLKGLYERSIQENQSDLQELMEFYRHVPSPDGRNEEERIHDTFFEGDLLAFTKAGVRNYAIAITETATPALKEVLTKQLNQCIRLHDMVYRYMFKQGHYPSYNLNKLFSNDLKLAQKALSM</sequence>
<evidence type="ECO:0000256" key="2">
    <source>
        <dbReference type="ARBA" id="ARBA00024325"/>
    </source>
</evidence>
<comment type="caution">
    <text evidence="4">The sequence shown here is derived from an EMBL/GenBank/DDBJ whole genome shotgun (WGS) entry which is preliminary data.</text>
</comment>
<comment type="similarity">
    <text evidence="3">Belongs to the CotF family.</text>
</comment>
<dbReference type="Proteomes" id="UP001500880">
    <property type="component" value="Unassembled WGS sequence"/>
</dbReference>
<dbReference type="EMBL" id="BAAADO010000007">
    <property type="protein sequence ID" value="GAA0501116.1"/>
    <property type="molecule type" value="Genomic_DNA"/>
</dbReference>
<dbReference type="Gene3D" id="1.20.1260.10">
    <property type="match status" value="1"/>
</dbReference>
<keyword evidence="5" id="KW-1185">Reference proteome</keyword>
<evidence type="ECO:0000313" key="5">
    <source>
        <dbReference type="Proteomes" id="UP001500880"/>
    </source>
</evidence>
<gene>
    <name evidence="4" type="primary">cotF</name>
    <name evidence="4" type="ORF">GCM10008986_30650</name>
</gene>
<dbReference type="Pfam" id="PF07875">
    <property type="entry name" value="Coat_F"/>
    <property type="match status" value="1"/>
</dbReference>
<reference evidence="4 5" key="1">
    <citation type="journal article" date="2019" name="Int. J. Syst. Evol. Microbiol.">
        <title>The Global Catalogue of Microorganisms (GCM) 10K type strain sequencing project: providing services to taxonomists for standard genome sequencing and annotation.</title>
        <authorList>
            <consortium name="The Broad Institute Genomics Platform"/>
            <consortium name="The Broad Institute Genome Sequencing Center for Infectious Disease"/>
            <person name="Wu L."/>
            <person name="Ma J."/>
        </authorList>
    </citation>
    <scope>NUCLEOTIDE SEQUENCE [LARGE SCALE GENOMIC DNA]</scope>
    <source>
        <strain evidence="4 5">JCM 12389</strain>
    </source>
</reference>
<evidence type="ECO:0000256" key="3">
    <source>
        <dbReference type="ARBA" id="ARBA00024344"/>
    </source>
</evidence>
<keyword evidence="4" id="KW-0167">Capsid protein</keyword>
<evidence type="ECO:0000256" key="1">
    <source>
        <dbReference type="ARBA" id="ARBA00022969"/>
    </source>
</evidence>
<protein>
    <submittedName>
        <fullName evidence="4">Spore coat protein CotF</fullName>
    </submittedName>
</protein>
<keyword evidence="1" id="KW-0749">Sporulation</keyword>
<dbReference type="PANTHER" id="PTHR39183">
    <property type="entry name" value="SPORE COAT PROTEIN F-LIKE PROTEIN YHCQ"/>
    <property type="match status" value="1"/>
</dbReference>
<dbReference type="PANTHER" id="PTHR39183:SF1">
    <property type="entry name" value="SPORE COAT PROTEIN F-LIKE PROTEIN YHCQ"/>
    <property type="match status" value="1"/>
</dbReference>
<name>A0ABN1BME9_9BACI</name>
<proteinExistence type="inferred from homology"/>
<accession>A0ABN1BME9</accession>
<dbReference type="InterPro" id="IPR012851">
    <property type="entry name" value="Spore_coat_CotF-like"/>
</dbReference>
<keyword evidence="4" id="KW-0946">Virion</keyword>
<evidence type="ECO:0000313" key="4">
    <source>
        <dbReference type="EMBL" id="GAA0501116.1"/>
    </source>
</evidence>
<organism evidence="4 5">
    <name type="scientific">Salinibacillus aidingensis</name>
    <dbReference type="NCBI Taxonomy" id="237684"/>
    <lineage>
        <taxon>Bacteria</taxon>
        <taxon>Bacillati</taxon>
        <taxon>Bacillota</taxon>
        <taxon>Bacilli</taxon>
        <taxon>Bacillales</taxon>
        <taxon>Bacillaceae</taxon>
        <taxon>Salinibacillus</taxon>
    </lineage>
</organism>
<dbReference type="InterPro" id="IPR012347">
    <property type="entry name" value="Ferritin-like"/>
</dbReference>
<comment type="subcellular location">
    <subcellularLocation>
        <location evidence="2">Spore coat</location>
    </subcellularLocation>
</comment>
<dbReference type="RefSeq" id="WP_343843167.1">
    <property type="nucleotide sequence ID" value="NZ_BAAADO010000007.1"/>
</dbReference>